<feature type="region of interest" description="Disordered" evidence="4">
    <location>
        <begin position="1"/>
        <end position="130"/>
    </location>
</feature>
<evidence type="ECO:0000256" key="2">
    <source>
        <dbReference type="ARBA" id="ARBA00008296"/>
    </source>
</evidence>
<dbReference type="OMA" id="FEERMMP"/>
<dbReference type="OrthoDB" id="76412at2759"/>
<dbReference type="AlphaFoldDB" id="A0A226ER66"/>
<dbReference type="GO" id="GO:0005634">
    <property type="term" value="C:nucleus"/>
    <property type="evidence" value="ECO:0007669"/>
    <property type="project" value="TreeGrafter"/>
</dbReference>
<comment type="similarity">
    <text evidence="2">Belongs to the CCDC124 family.</text>
</comment>
<keyword evidence="7" id="KW-1185">Reference proteome</keyword>
<feature type="region of interest" description="Disordered" evidence="4">
    <location>
        <begin position="198"/>
        <end position="218"/>
    </location>
</feature>
<comment type="caution">
    <text evidence="6">The sequence shown here is derived from an EMBL/GenBank/DDBJ whole genome shotgun (WGS) entry which is preliminary data.</text>
</comment>
<dbReference type="GO" id="GO:0030496">
    <property type="term" value="C:midbody"/>
    <property type="evidence" value="ECO:0007669"/>
    <property type="project" value="UniProtKB-SubCell"/>
</dbReference>
<dbReference type="GO" id="GO:0003713">
    <property type="term" value="F:transcription coactivator activity"/>
    <property type="evidence" value="ECO:0007669"/>
    <property type="project" value="TreeGrafter"/>
</dbReference>
<feature type="compositionally biased region" description="Basic and acidic residues" evidence="4">
    <location>
        <begin position="198"/>
        <end position="212"/>
    </location>
</feature>
<accession>A0A226ER66</accession>
<dbReference type="PANTHER" id="PTHR21680:SF0">
    <property type="entry name" value="COILED-COIL DOMAIN-CONTAINING PROTEIN 124"/>
    <property type="match status" value="1"/>
</dbReference>
<organism evidence="6 7">
    <name type="scientific">Folsomia candida</name>
    <name type="common">Springtail</name>
    <dbReference type="NCBI Taxonomy" id="158441"/>
    <lineage>
        <taxon>Eukaryota</taxon>
        <taxon>Metazoa</taxon>
        <taxon>Ecdysozoa</taxon>
        <taxon>Arthropoda</taxon>
        <taxon>Hexapoda</taxon>
        <taxon>Collembola</taxon>
        <taxon>Entomobryomorpha</taxon>
        <taxon>Isotomoidea</taxon>
        <taxon>Isotomidae</taxon>
        <taxon>Proisotominae</taxon>
        <taxon>Folsomia</taxon>
    </lineage>
</organism>
<evidence type="ECO:0000256" key="1">
    <source>
        <dbReference type="ARBA" id="ARBA00004214"/>
    </source>
</evidence>
<dbReference type="PANTHER" id="PTHR21680">
    <property type="entry name" value="COILED-COIL DOMAIN-CONTAINING PROTEIN 124"/>
    <property type="match status" value="1"/>
</dbReference>
<protein>
    <recommendedName>
        <fullName evidence="5">Coiled-coil domain-containing protein</fullName>
    </recommendedName>
</protein>
<evidence type="ECO:0000256" key="4">
    <source>
        <dbReference type="SAM" id="MobiDB-lite"/>
    </source>
</evidence>
<dbReference type="Proteomes" id="UP000198287">
    <property type="component" value="Unassembled WGS sequence"/>
</dbReference>
<evidence type="ECO:0000256" key="3">
    <source>
        <dbReference type="ARBA" id="ARBA00023054"/>
    </source>
</evidence>
<evidence type="ECO:0000259" key="5">
    <source>
        <dbReference type="Pfam" id="PF06244"/>
    </source>
</evidence>
<dbReference type="Pfam" id="PF06244">
    <property type="entry name" value="Ccdc124"/>
    <property type="match status" value="1"/>
</dbReference>
<name>A0A226ER66_FOLCA</name>
<comment type="subcellular location">
    <subcellularLocation>
        <location evidence="1">Midbody</location>
    </subcellularLocation>
</comment>
<gene>
    <name evidence="6" type="ORF">Fcan01_06100</name>
</gene>
<dbReference type="InterPro" id="IPR010422">
    <property type="entry name" value="Ccdc124/Oxs1"/>
</dbReference>
<evidence type="ECO:0000313" key="7">
    <source>
        <dbReference type="Proteomes" id="UP000198287"/>
    </source>
</evidence>
<feature type="compositionally biased region" description="Basic and acidic residues" evidence="4">
    <location>
        <begin position="1"/>
        <end position="78"/>
    </location>
</feature>
<proteinExistence type="inferred from homology"/>
<keyword evidence="3" id="KW-0175">Coiled coil</keyword>
<dbReference type="InterPro" id="IPR054414">
    <property type="entry name" value="Ccdc124/Oxs1_C"/>
</dbReference>
<evidence type="ECO:0000313" key="6">
    <source>
        <dbReference type="EMBL" id="OXA59999.1"/>
    </source>
</evidence>
<dbReference type="GO" id="GO:0006366">
    <property type="term" value="P:transcription by RNA polymerase II"/>
    <property type="evidence" value="ECO:0007669"/>
    <property type="project" value="TreeGrafter"/>
</dbReference>
<reference evidence="6 7" key="1">
    <citation type="submission" date="2015-12" db="EMBL/GenBank/DDBJ databases">
        <title>The genome of Folsomia candida.</title>
        <authorList>
            <person name="Faddeeva A."/>
            <person name="Derks M.F."/>
            <person name="Anvar Y."/>
            <person name="Smit S."/>
            <person name="Van Straalen N."/>
            <person name="Roelofs D."/>
        </authorList>
    </citation>
    <scope>NUCLEOTIDE SEQUENCE [LARGE SCALE GENOMIC DNA]</scope>
    <source>
        <strain evidence="6 7">VU population</strain>
        <tissue evidence="6">Whole body</tissue>
    </source>
</reference>
<sequence>MPKKGENSKAVEAKARKAEAAKQVKDKKEKAAEDASWEDNDRNLARKQNRKAEEEKKRLEKLQRKNESKALEEQEKESIVVSKTPAVQKVTQAQIEAERERREAAARKSAKNNASIPKVAPLVENLNRSTAVEEATTVDEALKMLTVSDDADGDGIDRHPERRVKAAYNAFEEARLSILKAENPSLRLTQLKQKIFEEWKKSPDNPMNKDKVAAYNSK</sequence>
<dbReference type="EMBL" id="LNIX01000002">
    <property type="protein sequence ID" value="OXA59999.1"/>
    <property type="molecule type" value="Genomic_DNA"/>
</dbReference>
<dbReference type="STRING" id="158441.A0A226ER66"/>
<feature type="domain" description="Coiled-coil" evidence="5">
    <location>
        <begin position="125"/>
        <end position="209"/>
    </location>
</feature>
<feature type="compositionally biased region" description="Basic and acidic residues" evidence="4">
    <location>
        <begin position="96"/>
        <end position="106"/>
    </location>
</feature>